<accession>A0A5N6GFG0</accession>
<feature type="signal peptide" evidence="2">
    <location>
        <begin position="1"/>
        <end position="18"/>
    </location>
</feature>
<feature type="region of interest" description="Disordered" evidence="1">
    <location>
        <begin position="165"/>
        <end position="312"/>
    </location>
</feature>
<sequence>MQHLLLFSLVLCSRRVFIHYSRLICSKGVGLIIFSVPSPSKTSSCLRCPPTLRIHLWPSSSPLAIPLPRCVLPKYWQACPMEVRTRKFIRTRVFGTGTCSHPLGRDPAVLYIRHAQPKSPRMKDPTRYKIIEPRKPRQAKVSSNIFIRTSSPMRSRPSRFRFPFLDRTAESDQDPETESEVEWESSSDEVSTDTDRGSVCRPRGRHRSRQMFVVGKPENERRTQRRVLRSPPPKKKLIRSPTKGHFGSDIEADGTDVSPHYPRLRRTSGSSREPKDTTLISEHEHPRREASILEIHNHHRASPCEERVRSPDRRKVRFARDVEYVKNTNRARETRDRERERHHVRSYRHGPSFSSLNRDYGTADSGTSYRLSSPERSFKERCRRTSASSERARPRIIQVGNRRMSEAAERIRKEAWRQHSREGLLGDMKWQSGWRRYTRRSDE</sequence>
<keyword evidence="2" id="KW-0732">Signal</keyword>
<gene>
    <name evidence="3" type="ORF">BDV35DRAFT_85225</name>
</gene>
<feature type="compositionally biased region" description="Polar residues" evidence="1">
    <location>
        <begin position="364"/>
        <end position="375"/>
    </location>
</feature>
<proteinExistence type="predicted"/>
<dbReference type="EMBL" id="ML734703">
    <property type="protein sequence ID" value="KAB8241096.1"/>
    <property type="molecule type" value="Genomic_DNA"/>
</dbReference>
<name>A0A5N6GFG0_ASPFL</name>
<feature type="chain" id="PRO_5043747448" evidence="2">
    <location>
        <begin position="19"/>
        <end position="443"/>
    </location>
</feature>
<reference evidence="3" key="1">
    <citation type="submission" date="2019-04" db="EMBL/GenBank/DDBJ databases">
        <title>Friends and foes A comparative genomics study of 23 Aspergillus species from section Flavi.</title>
        <authorList>
            <consortium name="DOE Joint Genome Institute"/>
            <person name="Kjaerbolling I."/>
            <person name="Vesth T."/>
            <person name="Frisvad J.C."/>
            <person name="Nybo J.L."/>
            <person name="Theobald S."/>
            <person name="Kildgaard S."/>
            <person name="Isbrandt T."/>
            <person name="Kuo A."/>
            <person name="Sato A."/>
            <person name="Lyhne E.K."/>
            <person name="Kogle M.E."/>
            <person name="Wiebenga A."/>
            <person name="Kun R.S."/>
            <person name="Lubbers R.J."/>
            <person name="Makela M.R."/>
            <person name="Barry K."/>
            <person name="Chovatia M."/>
            <person name="Clum A."/>
            <person name="Daum C."/>
            <person name="Haridas S."/>
            <person name="He G."/>
            <person name="LaButti K."/>
            <person name="Lipzen A."/>
            <person name="Mondo S."/>
            <person name="Riley R."/>
            <person name="Salamov A."/>
            <person name="Simmons B.A."/>
            <person name="Magnuson J.K."/>
            <person name="Henrissat B."/>
            <person name="Mortensen U.H."/>
            <person name="Larsen T.O."/>
            <person name="Devries R.P."/>
            <person name="Grigoriev I.V."/>
            <person name="Machida M."/>
            <person name="Baker S.E."/>
            <person name="Andersen M.R."/>
        </authorList>
    </citation>
    <scope>NUCLEOTIDE SEQUENCE [LARGE SCALE GENOMIC DNA]</scope>
    <source>
        <strain evidence="3">CBS 121.62</strain>
    </source>
</reference>
<organism evidence="3">
    <name type="scientific">Aspergillus flavus</name>
    <dbReference type="NCBI Taxonomy" id="5059"/>
    <lineage>
        <taxon>Eukaryota</taxon>
        <taxon>Fungi</taxon>
        <taxon>Dikarya</taxon>
        <taxon>Ascomycota</taxon>
        <taxon>Pezizomycotina</taxon>
        <taxon>Eurotiomycetes</taxon>
        <taxon>Eurotiomycetidae</taxon>
        <taxon>Eurotiales</taxon>
        <taxon>Aspergillaceae</taxon>
        <taxon>Aspergillus</taxon>
        <taxon>Aspergillus subgen. Circumdati</taxon>
    </lineage>
</organism>
<feature type="compositionally biased region" description="Acidic residues" evidence="1">
    <location>
        <begin position="171"/>
        <end position="192"/>
    </location>
</feature>
<dbReference type="VEuPathDB" id="FungiDB:F9C07_1890763"/>
<feature type="compositionally biased region" description="Basic residues" evidence="1">
    <location>
        <begin position="223"/>
        <end position="238"/>
    </location>
</feature>
<evidence type="ECO:0000256" key="2">
    <source>
        <dbReference type="SAM" id="SignalP"/>
    </source>
</evidence>
<feature type="compositionally biased region" description="Basic and acidic residues" evidence="1">
    <location>
        <begin position="302"/>
        <end position="312"/>
    </location>
</feature>
<feature type="compositionally biased region" description="Basic and acidic residues" evidence="1">
    <location>
        <begin position="328"/>
        <end position="341"/>
    </location>
</feature>
<protein>
    <submittedName>
        <fullName evidence="3">Uncharacterized protein</fullName>
    </submittedName>
</protein>
<evidence type="ECO:0000313" key="3">
    <source>
        <dbReference type="EMBL" id="KAB8241096.1"/>
    </source>
</evidence>
<dbReference type="AlphaFoldDB" id="A0A5N6GFG0"/>
<evidence type="ECO:0000256" key="1">
    <source>
        <dbReference type="SAM" id="MobiDB-lite"/>
    </source>
</evidence>
<dbReference type="VEuPathDB" id="FungiDB:AFLA_008322"/>
<feature type="region of interest" description="Disordered" evidence="1">
    <location>
        <begin position="328"/>
        <end position="404"/>
    </location>
</feature>
<dbReference type="Proteomes" id="UP000325434">
    <property type="component" value="Unassembled WGS sequence"/>
</dbReference>
<feature type="compositionally biased region" description="Basic and acidic residues" evidence="1">
    <location>
        <begin position="272"/>
        <end position="291"/>
    </location>
</feature>